<accession>V5AN66</accession>
<proteinExistence type="predicted"/>
<sequence>MYILCVWLCVPAETQSKKVKRGSRVCGETHNGNNKKKTAQTDDRSAAQAVAIHRRFIENKKKLFPFNLHKPHHTK</sequence>
<reference evidence="2 3" key="1">
    <citation type="journal article" date="2014" name="Genome Announc.">
        <title>Trypanosoma cruzi Clone Dm28c Draft Genome Sequence.</title>
        <authorList>
            <person name="Grisard E.C."/>
            <person name="Teixeira S.M."/>
            <person name="de Almeida L.G."/>
            <person name="Stoco P.H."/>
            <person name="Gerber A.L."/>
            <person name="Talavera-Lopez C."/>
            <person name="Lima O.C."/>
            <person name="Andersson B."/>
            <person name="de Vasconcelos A.T."/>
        </authorList>
    </citation>
    <scope>NUCLEOTIDE SEQUENCE [LARGE SCALE GENOMIC DNA]</scope>
    <source>
        <strain evidence="2 3">Dm28c</strain>
    </source>
</reference>
<evidence type="ECO:0000256" key="1">
    <source>
        <dbReference type="SAM" id="MobiDB-lite"/>
    </source>
</evidence>
<dbReference type="AlphaFoldDB" id="V5AN66"/>
<dbReference type="Proteomes" id="UP000017861">
    <property type="component" value="Unassembled WGS sequence"/>
</dbReference>
<comment type="caution">
    <text evidence="2">The sequence shown here is derived from an EMBL/GenBank/DDBJ whole genome shotgun (WGS) entry which is preliminary data.</text>
</comment>
<evidence type="ECO:0000313" key="2">
    <source>
        <dbReference type="EMBL" id="ESS55067.1"/>
    </source>
</evidence>
<gene>
    <name evidence="2" type="ORF">TCDM_13482</name>
</gene>
<organism evidence="2 3">
    <name type="scientific">Trypanosoma cruzi Dm28c</name>
    <dbReference type="NCBI Taxonomy" id="1416333"/>
    <lineage>
        <taxon>Eukaryota</taxon>
        <taxon>Discoba</taxon>
        <taxon>Euglenozoa</taxon>
        <taxon>Kinetoplastea</taxon>
        <taxon>Metakinetoplastina</taxon>
        <taxon>Trypanosomatida</taxon>
        <taxon>Trypanosomatidae</taxon>
        <taxon>Trypanosoma</taxon>
        <taxon>Schizotrypanum</taxon>
    </lineage>
</organism>
<protein>
    <submittedName>
        <fullName evidence="2">Uncharacterized protein</fullName>
    </submittedName>
</protein>
<dbReference type="EMBL" id="AYLP01001051">
    <property type="protein sequence ID" value="ESS55067.1"/>
    <property type="molecule type" value="Genomic_DNA"/>
</dbReference>
<dbReference type="VEuPathDB" id="TriTrypDB:TCDM_13482"/>
<feature type="region of interest" description="Disordered" evidence="1">
    <location>
        <begin position="24"/>
        <end position="43"/>
    </location>
</feature>
<name>V5AN66_TRYCR</name>
<evidence type="ECO:0000313" key="3">
    <source>
        <dbReference type="Proteomes" id="UP000017861"/>
    </source>
</evidence>